<dbReference type="InterPro" id="IPR029069">
    <property type="entry name" value="HotDog_dom_sf"/>
</dbReference>
<evidence type="ECO:0000256" key="2">
    <source>
        <dbReference type="ARBA" id="ARBA00022516"/>
    </source>
</evidence>
<accession>A0A9D9H670</accession>
<evidence type="ECO:0000313" key="11">
    <source>
        <dbReference type="Proteomes" id="UP000823636"/>
    </source>
</evidence>
<dbReference type="GO" id="GO:0000036">
    <property type="term" value="F:acyl carrier activity"/>
    <property type="evidence" value="ECO:0007669"/>
    <property type="project" value="TreeGrafter"/>
</dbReference>
<dbReference type="Pfam" id="PF01643">
    <property type="entry name" value="Acyl-ACP_TE"/>
    <property type="match status" value="1"/>
</dbReference>
<evidence type="ECO:0000259" key="9">
    <source>
        <dbReference type="Pfam" id="PF20791"/>
    </source>
</evidence>
<keyword evidence="2" id="KW-0444">Lipid biosynthesis</keyword>
<dbReference type="Gene3D" id="3.10.129.10">
    <property type="entry name" value="Hotdog Thioesterase"/>
    <property type="match status" value="2"/>
</dbReference>
<keyword evidence="6" id="KW-0443">Lipid metabolism</keyword>
<feature type="domain" description="Acyl-ACP thioesterase-like C-terminal" evidence="9">
    <location>
        <begin position="158"/>
        <end position="217"/>
    </location>
</feature>
<sequence>MAEANNIYSCRYEIVPADCNAQREVSMYYMANKILDVATRHADEWGIGYHTITERNHAWVLARLAIDMESYPQPYDTMIAETWVEDFNPHFSERNFRFSTPEGKTYGYARSIWFVIDLTTRKSLDISSLGYLSDRRAEKECPIPRQGRQKPIARDAVGTEFKVEFSDIDFNRHFNSGKQIEHVMNYFTMAQLDKKFVKRFEISYMNEAHYGQTLQLAGEETSPGQYTAELRPAGEGPVICRCGIELKERD</sequence>
<dbReference type="PANTHER" id="PTHR31727">
    <property type="entry name" value="OLEOYL-ACYL CARRIER PROTEIN THIOESTERASE 1, CHLOROPLASTIC"/>
    <property type="match status" value="1"/>
</dbReference>
<evidence type="ECO:0000256" key="3">
    <source>
        <dbReference type="ARBA" id="ARBA00022801"/>
    </source>
</evidence>
<dbReference type="GO" id="GO:0016297">
    <property type="term" value="F:fatty acyl-[ACP] hydrolase activity"/>
    <property type="evidence" value="ECO:0007669"/>
    <property type="project" value="InterPro"/>
</dbReference>
<reference evidence="10" key="1">
    <citation type="submission" date="2020-10" db="EMBL/GenBank/DDBJ databases">
        <authorList>
            <person name="Gilroy R."/>
        </authorList>
    </citation>
    <scope>NUCLEOTIDE SEQUENCE</scope>
    <source>
        <strain evidence="10">G3-4614</strain>
    </source>
</reference>
<evidence type="ECO:0000256" key="5">
    <source>
        <dbReference type="ARBA" id="ARBA00022946"/>
    </source>
</evidence>
<evidence type="ECO:0000256" key="4">
    <source>
        <dbReference type="ARBA" id="ARBA00022832"/>
    </source>
</evidence>
<gene>
    <name evidence="10" type="ORF">IAC54_02940</name>
</gene>
<dbReference type="PANTHER" id="PTHR31727:SF6">
    <property type="entry name" value="OLEOYL-ACYL CARRIER PROTEIN THIOESTERASE 1, CHLOROPLASTIC"/>
    <property type="match status" value="1"/>
</dbReference>
<feature type="domain" description="Acyl-ACP thioesterase N-terminal hotdog" evidence="8">
    <location>
        <begin position="7"/>
        <end position="126"/>
    </location>
</feature>
<reference evidence="10" key="2">
    <citation type="journal article" date="2021" name="PeerJ">
        <title>Extensive microbial diversity within the chicken gut microbiome revealed by metagenomics and culture.</title>
        <authorList>
            <person name="Gilroy R."/>
            <person name="Ravi A."/>
            <person name="Getino M."/>
            <person name="Pursley I."/>
            <person name="Horton D.L."/>
            <person name="Alikhan N.F."/>
            <person name="Baker D."/>
            <person name="Gharbi K."/>
            <person name="Hall N."/>
            <person name="Watson M."/>
            <person name="Adriaenssens E.M."/>
            <person name="Foster-Nyarko E."/>
            <person name="Jarju S."/>
            <person name="Secka A."/>
            <person name="Antonio M."/>
            <person name="Oren A."/>
            <person name="Chaudhuri R.R."/>
            <person name="La Ragione R."/>
            <person name="Hildebrand F."/>
            <person name="Pallen M.J."/>
        </authorList>
    </citation>
    <scope>NUCLEOTIDE SEQUENCE</scope>
    <source>
        <strain evidence="10">G3-4614</strain>
    </source>
</reference>
<comment type="similarity">
    <text evidence="1">Belongs to the acyl-ACP thioesterase family.</text>
</comment>
<organism evidence="10 11">
    <name type="scientific">Candidatus Caccoplasma merdipullorum</name>
    <dbReference type="NCBI Taxonomy" id="2840718"/>
    <lineage>
        <taxon>Bacteria</taxon>
        <taxon>Pseudomonadati</taxon>
        <taxon>Bacteroidota</taxon>
        <taxon>Bacteroidia</taxon>
        <taxon>Bacteroidales</taxon>
        <taxon>Bacteroidaceae</taxon>
        <taxon>Bacteroidaceae incertae sedis</taxon>
        <taxon>Candidatus Caccoplasma</taxon>
    </lineage>
</organism>
<keyword evidence="7" id="KW-0275">Fatty acid biosynthesis</keyword>
<dbReference type="AlphaFoldDB" id="A0A9D9H670"/>
<comment type="caution">
    <text evidence="10">The sequence shown here is derived from an EMBL/GenBank/DDBJ whole genome shotgun (WGS) entry which is preliminary data.</text>
</comment>
<dbReference type="InterPro" id="IPR002864">
    <property type="entry name" value="Acyl-ACP_thioesterase_NHD"/>
</dbReference>
<dbReference type="EMBL" id="JADIMW010000028">
    <property type="protein sequence ID" value="MBO8437841.1"/>
    <property type="molecule type" value="Genomic_DNA"/>
</dbReference>
<dbReference type="InterPro" id="IPR049427">
    <property type="entry name" value="Acyl-ACP_TE_C"/>
</dbReference>
<name>A0A9D9H670_9BACT</name>
<dbReference type="CDD" id="cd00586">
    <property type="entry name" value="4HBT"/>
    <property type="match status" value="1"/>
</dbReference>
<keyword evidence="4" id="KW-0276">Fatty acid metabolism</keyword>
<evidence type="ECO:0000256" key="6">
    <source>
        <dbReference type="ARBA" id="ARBA00023098"/>
    </source>
</evidence>
<protein>
    <submittedName>
        <fullName evidence="10">Acyl-[acyl-carrier-protein] thioesterase</fullName>
    </submittedName>
</protein>
<evidence type="ECO:0000256" key="1">
    <source>
        <dbReference type="ARBA" id="ARBA00006500"/>
    </source>
</evidence>
<keyword evidence="5" id="KW-0809">Transit peptide</keyword>
<dbReference type="Proteomes" id="UP000823636">
    <property type="component" value="Unassembled WGS sequence"/>
</dbReference>
<dbReference type="Pfam" id="PF20791">
    <property type="entry name" value="Acyl-ACP_TE_C"/>
    <property type="match status" value="1"/>
</dbReference>
<evidence type="ECO:0000313" key="10">
    <source>
        <dbReference type="EMBL" id="MBO8437841.1"/>
    </source>
</evidence>
<evidence type="ECO:0000256" key="7">
    <source>
        <dbReference type="ARBA" id="ARBA00023160"/>
    </source>
</evidence>
<dbReference type="InterPro" id="IPR045023">
    <property type="entry name" value="FATA/B"/>
</dbReference>
<proteinExistence type="inferred from homology"/>
<keyword evidence="3" id="KW-0378">Hydrolase</keyword>
<dbReference type="SUPFAM" id="SSF54637">
    <property type="entry name" value="Thioesterase/thiol ester dehydrase-isomerase"/>
    <property type="match status" value="2"/>
</dbReference>
<evidence type="ECO:0000259" key="8">
    <source>
        <dbReference type="Pfam" id="PF01643"/>
    </source>
</evidence>